<feature type="region of interest" description="Disordered" evidence="1">
    <location>
        <begin position="136"/>
        <end position="158"/>
    </location>
</feature>
<proteinExistence type="predicted"/>
<sequence length="442" mass="47275">MTIPFFHFYLGNPGGFPDPVEGNGIAENRDVFDTTTWTSAANPMALDVPSVSWHPSIPDADNILTNENLRPDDDAVQTHVSTQGYSASFDTCTNGTTSALGAAVVIQNSSRSLNQLPPYRSGGAYVEALEAKPIQPVTPGTTTGTGSDIGTDGWNDLIDTDHSDTGHSGTGHGDRMGGNAAAFASGDGPVDGGDDFDTVDLTGSAQPGGSLTVNYSDLNPETGQVLYRNASTTAVETLETGSIESVAACFCAGTLIKTLRGEIRAEDFQPGDMVLTRDAGYQPVRWVGRQYLSAAQLCARPILRPVTIRAGALGRNQPERDLTVSPRHRMLLCNPQTQLWFGEEEVLVAAMHLPCLQGVSPRMPQAGVTYVHLLFDDHQIICSDGAWSESFQPGEQALTSMDSAQRDEILAIFPELRGTAPDRAYPPARATLMEHEARVLEL</sequence>
<organism evidence="3 4">
    <name type="scientific">Lacimonas salitolerans</name>
    <dbReference type="NCBI Taxonomy" id="1323750"/>
    <lineage>
        <taxon>Bacteria</taxon>
        <taxon>Pseudomonadati</taxon>
        <taxon>Pseudomonadota</taxon>
        <taxon>Alphaproteobacteria</taxon>
        <taxon>Rhodobacterales</taxon>
        <taxon>Paracoccaceae</taxon>
        <taxon>Lacimonas</taxon>
    </lineage>
</organism>
<comment type="caution">
    <text evidence="3">The sequence shown here is derived from an EMBL/GenBank/DDBJ whole genome shotgun (WGS) entry which is preliminary data.</text>
</comment>
<dbReference type="SUPFAM" id="SSF51294">
    <property type="entry name" value="Hedgehog/intein (Hint) domain"/>
    <property type="match status" value="1"/>
</dbReference>
<name>A0ABW4EKS1_9RHOB</name>
<gene>
    <name evidence="3" type="ORF">ACFTOW_17785</name>
</gene>
<dbReference type="Proteomes" id="UP001597186">
    <property type="component" value="Unassembled WGS sequence"/>
</dbReference>
<evidence type="ECO:0000313" key="4">
    <source>
        <dbReference type="Proteomes" id="UP001597186"/>
    </source>
</evidence>
<evidence type="ECO:0000259" key="2">
    <source>
        <dbReference type="Pfam" id="PF13403"/>
    </source>
</evidence>
<dbReference type="Pfam" id="PF13403">
    <property type="entry name" value="Hint_2"/>
    <property type="match status" value="1"/>
</dbReference>
<reference evidence="4" key="1">
    <citation type="journal article" date="2019" name="Int. J. Syst. Evol. Microbiol.">
        <title>The Global Catalogue of Microorganisms (GCM) 10K type strain sequencing project: providing services to taxonomists for standard genome sequencing and annotation.</title>
        <authorList>
            <consortium name="The Broad Institute Genomics Platform"/>
            <consortium name="The Broad Institute Genome Sequencing Center for Infectious Disease"/>
            <person name="Wu L."/>
            <person name="Ma J."/>
        </authorList>
    </citation>
    <scope>NUCLEOTIDE SEQUENCE [LARGE SCALE GENOMIC DNA]</scope>
    <source>
        <strain evidence="4">CGMCC 1.12477</strain>
    </source>
</reference>
<dbReference type="InterPro" id="IPR028992">
    <property type="entry name" value="Hedgehog/Intein_dom"/>
</dbReference>
<protein>
    <submittedName>
        <fullName evidence="3">Hint domain-containing protein</fullName>
    </submittedName>
</protein>
<feature type="domain" description="Hedgehog/Intein (Hint)" evidence="2">
    <location>
        <begin position="249"/>
        <end position="394"/>
    </location>
</feature>
<evidence type="ECO:0000313" key="3">
    <source>
        <dbReference type="EMBL" id="MFD1511236.1"/>
    </source>
</evidence>
<accession>A0ABW4EKS1</accession>
<dbReference type="InterPro" id="IPR036844">
    <property type="entry name" value="Hint_dom_sf"/>
</dbReference>
<feature type="compositionally biased region" description="Low complexity" evidence="1">
    <location>
        <begin position="140"/>
        <end position="153"/>
    </location>
</feature>
<keyword evidence="4" id="KW-1185">Reference proteome</keyword>
<evidence type="ECO:0000256" key="1">
    <source>
        <dbReference type="SAM" id="MobiDB-lite"/>
    </source>
</evidence>
<dbReference type="RefSeq" id="WP_379918224.1">
    <property type="nucleotide sequence ID" value="NZ_JBHUDD010000156.1"/>
</dbReference>
<dbReference type="EMBL" id="JBHUDD010000156">
    <property type="protein sequence ID" value="MFD1511236.1"/>
    <property type="molecule type" value="Genomic_DNA"/>
</dbReference>